<dbReference type="InterPro" id="IPR001789">
    <property type="entry name" value="Sig_transdc_resp-reg_receiver"/>
</dbReference>
<keyword evidence="10" id="KW-0238">DNA-binding</keyword>
<gene>
    <name evidence="19" type="primary">ntrC_2</name>
    <name evidence="19" type="ORF">Pan241w_17370</name>
</gene>
<dbReference type="EMBL" id="CP036269">
    <property type="protein sequence ID" value="QDT41674.1"/>
    <property type="molecule type" value="Genomic_DNA"/>
</dbReference>
<keyword evidence="3" id="KW-0963">Cytoplasm</keyword>
<evidence type="ECO:0000256" key="3">
    <source>
        <dbReference type="ARBA" id="ARBA00022490"/>
    </source>
</evidence>
<dbReference type="InterPro" id="IPR027417">
    <property type="entry name" value="P-loop_NTPase"/>
</dbReference>
<dbReference type="RefSeq" id="WP_145213658.1">
    <property type="nucleotide sequence ID" value="NZ_CP036269.1"/>
</dbReference>
<evidence type="ECO:0000256" key="16">
    <source>
        <dbReference type="PROSITE-ProRule" id="PRU00169"/>
    </source>
</evidence>
<dbReference type="PROSITE" id="PS50045">
    <property type="entry name" value="SIGMA54_INTERACT_4"/>
    <property type="match status" value="1"/>
</dbReference>
<evidence type="ECO:0000256" key="9">
    <source>
        <dbReference type="ARBA" id="ARBA00023015"/>
    </source>
</evidence>
<keyword evidence="7" id="KW-0067">ATP-binding</keyword>
<keyword evidence="11" id="KW-0010">Activator</keyword>
<dbReference type="PANTHER" id="PTHR32071">
    <property type="entry name" value="TRANSCRIPTIONAL REGULATORY PROTEIN"/>
    <property type="match status" value="1"/>
</dbReference>
<evidence type="ECO:0000256" key="7">
    <source>
        <dbReference type="ARBA" id="ARBA00022840"/>
    </source>
</evidence>
<evidence type="ECO:0000259" key="17">
    <source>
        <dbReference type="PROSITE" id="PS50045"/>
    </source>
</evidence>
<accession>A0A517RCW2</accession>
<sequence>MPQALVIDDDRTIREMVRRSLEKVNVDVISAGTADEGLEAIRGEAPEVVLLDIVLPSVSGLDVFREIRSLDRRLPVVFITSSSESNVAIEAMQLGAFDYLAKPLDLPKLNALIQKAIETRRLMNIPVALPVGDAKPENGDQFVGRSPQMLEVFKSIGRVAAQNVNVLIRGESGTGKELVARAIYQHSPRSNECFMAVNCAALTETLLESELFGYEKGAFTGADKQRIGKFEQCNGGTLFLDEVGDMSQLTQGKVLRLLQEQKFERVGGNKTIETDVRIIAATNRNLEEMVKDGSFREDLFYRLNGMTISLPPLRERGKDIALLVEHYLNAACYEMGRTETEGVSSEALELMMKYQWPGNVRELQSVIRQSLLNSTSPIIIPSFLPGELLGETSADVATAASADPEISETGDTLPLSDLRLFVDERLLANSTDLYSETLETMERYLLTRILNETGGNQTRAAEILGITRGKIRDRIAQFGISLEKTVSIDDDAT</sequence>
<keyword evidence="6" id="KW-0547">Nucleotide-binding</keyword>
<dbReference type="KEGG" id="gaz:Pan241w_17370"/>
<dbReference type="Pfam" id="PF25601">
    <property type="entry name" value="AAA_lid_14"/>
    <property type="match status" value="1"/>
</dbReference>
<dbReference type="PROSITE" id="PS00675">
    <property type="entry name" value="SIGMA54_INTERACT_1"/>
    <property type="match status" value="1"/>
</dbReference>
<dbReference type="GO" id="GO:0000160">
    <property type="term" value="P:phosphorelay signal transduction system"/>
    <property type="evidence" value="ECO:0007669"/>
    <property type="project" value="UniProtKB-KW"/>
</dbReference>
<dbReference type="SUPFAM" id="SSF46689">
    <property type="entry name" value="Homeodomain-like"/>
    <property type="match status" value="1"/>
</dbReference>
<dbReference type="OrthoDB" id="9803970at2"/>
<keyword evidence="12" id="KW-0804">Transcription</keyword>
<dbReference type="Gene3D" id="1.10.8.60">
    <property type="match status" value="1"/>
</dbReference>
<evidence type="ECO:0000256" key="12">
    <source>
        <dbReference type="ARBA" id="ARBA00023163"/>
    </source>
</evidence>
<evidence type="ECO:0000256" key="2">
    <source>
        <dbReference type="ARBA" id="ARBA00019059"/>
    </source>
</evidence>
<dbReference type="InterPro" id="IPR011006">
    <property type="entry name" value="CheY-like_superfamily"/>
</dbReference>
<evidence type="ECO:0000256" key="11">
    <source>
        <dbReference type="ARBA" id="ARBA00023159"/>
    </source>
</evidence>
<evidence type="ECO:0000256" key="5">
    <source>
        <dbReference type="ARBA" id="ARBA00022553"/>
    </source>
</evidence>
<keyword evidence="5 16" id="KW-0597">Phosphoprotein</keyword>
<evidence type="ECO:0000256" key="10">
    <source>
        <dbReference type="ARBA" id="ARBA00023125"/>
    </source>
</evidence>
<evidence type="ECO:0000256" key="15">
    <source>
        <dbReference type="ARBA" id="ARBA00031910"/>
    </source>
</evidence>
<evidence type="ECO:0000256" key="14">
    <source>
        <dbReference type="ARBA" id="ARBA00029881"/>
    </source>
</evidence>
<evidence type="ECO:0000256" key="1">
    <source>
        <dbReference type="ARBA" id="ARBA00004496"/>
    </source>
</evidence>
<dbReference type="CDD" id="cd00009">
    <property type="entry name" value="AAA"/>
    <property type="match status" value="1"/>
</dbReference>
<dbReference type="Gene3D" id="3.40.50.300">
    <property type="entry name" value="P-loop containing nucleotide triphosphate hydrolases"/>
    <property type="match status" value="1"/>
</dbReference>
<dbReference type="InterPro" id="IPR025662">
    <property type="entry name" value="Sigma_54_int_dom_ATP-bd_1"/>
</dbReference>
<evidence type="ECO:0000313" key="19">
    <source>
        <dbReference type="EMBL" id="QDT41674.1"/>
    </source>
</evidence>
<dbReference type="InterPro" id="IPR009057">
    <property type="entry name" value="Homeodomain-like_sf"/>
</dbReference>
<dbReference type="Gene3D" id="1.10.10.60">
    <property type="entry name" value="Homeodomain-like"/>
    <property type="match status" value="1"/>
</dbReference>
<evidence type="ECO:0000256" key="13">
    <source>
        <dbReference type="ARBA" id="ARBA00023231"/>
    </source>
</evidence>
<dbReference type="PRINTS" id="PR01590">
    <property type="entry name" value="HTHFIS"/>
</dbReference>
<dbReference type="Pfam" id="PF00072">
    <property type="entry name" value="Response_reg"/>
    <property type="match status" value="1"/>
</dbReference>
<organism evidence="19 20">
    <name type="scientific">Gimesia alba</name>
    <dbReference type="NCBI Taxonomy" id="2527973"/>
    <lineage>
        <taxon>Bacteria</taxon>
        <taxon>Pseudomonadati</taxon>
        <taxon>Planctomycetota</taxon>
        <taxon>Planctomycetia</taxon>
        <taxon>Planctomycetales</taxon>
        <taxon>Planctomycetaceae</taxon>
        <taxon>Gimesia</taxon>
    </lineage>
</organism>
<keyword evidence="4" id="KW-0678">Repressor</keyword>
<dbReference type="Proteomes" id="UP000317171">
    <property type="component" value="Chromosome"/>
</dbReference>
<dbReference type="GO" id="GO:0005524">
    <property type="term" value="F:ATP binding"/>
    <property type="evidence" value="ECO:0007669"/>
    <property type="project" value="UniProtKB-KW"/>
</dbReference>
<keyword evidence="8" id="KW-0902">Two-component regulatory system</keyword>
<evidence type="ECO:0000256" key="4">
    <source>
        <dbReference type="ARBA" id="ARBA00022491"/>
    </source>
</evidence>
<name>A0A517RCW2_9PLAN</name>
<comment type="subcellular location">
    <subcellularLocation>
        <location evidence="1">Cytoplasm</location>
    </subcellularLocation>
</comment>
<dbReference type="GO" id="GO:0005737">
    <property type="term" value="C:cytoplasm"/>
    <property type="evidence" value="ECO:0007669"/>
    <property type="project" value="UniProtKB-SubCell"/>
</dbReference>
<dbReference type="InterPro" id="IPR058031">
    <property type="entry name" value="AAA_lid_NorR"/>
</dbReference>
<dbReference type="CDD" id="cd00156">
    <property type="entry name" value="REC"/>
    <property type="match status" value="1"/>
</dbReference>
<reference evidence="19 20" key="1">
    <citation type="submission" date="2019-02" db="EMBL/GenBank/DDBJ databases">
        <title>Deep-cultivation of Planctomycetes and their phenomic and genomic characterization uncovers novel biology.</title>
        <authorList>
            <person name="Wiegand S."/>
            <person name="Jogler M."/>
            <person name="Boedeker C."/>
            <person name="Pinto D."/>
            <person name="Vollmers J."/>
            <person name="Rivas-Marin E."/>
            <person name="Kohn T."/>
            <person name="Peeters S.H."/>
            <person name="Heuer A."/>
            <person name="Rast P."/>
            <person name="Oberbeckmann S."/>
            <person name="Bunk B."/>
            <person name="Jeske O."/>
            <person name="Meyerdierks A."/>
            <person name="Storesund J.E."/>
            <person name="Kallscheuer N."/>
            <person name="Luecker S."/>
            <person name="Lage O.M."/>
            <person name="Pohl T."/>
            <person name="Merkel B.J."/>
            <person name="Hornburger P."/>
            <person name="Mueller R.-W."/>
            <person name="Bruemmer F."/>
            <person name="Labrenz M."/>
            <person name="Spormann A.M."/>
            <person name="Op den Camp H."/>
            <person name="Overmann J."/>
            <person name="Amann R."/>
            <person name="Jetten M.S.M."/>
            <person name="Mascher T."/>
            <person name="Medema M.H."/>
            <person name="Devos D.P."/>
            <person name="Kaster A.-K."/>
            <person name="Ovreas L."/>
            <person name="Rohde M."/>
            <person name="Galperin M.Y."/>
            <person name="Jogler C."/>
        </authorList>
    </citation>
    <scope>NUCLEOTIDE SEQUENCE [LARGE SCALE GENOMIC DNA]</scope>
    <source>
        <strain evidence="19 20">Pan241w</strain>
    </source>
</reference>
<dbReference type="SUPFAM" id="SSF52172">
    <property type="entry name" value="CheY-like"/>
    <property type="match status" value="1"/>
</dbReference>
<dbReference type="GO" id="GO:0006355">
    <property type="term" value="P:regulation of DNA-templated transcription"/>
    <property type="evidence" value="ECO:0007669"/>
    <property type="project" value="InterPro"/>
</dbReference>
<evidence type="ECO:0000313" key="20">
    <source>
        <dbReference type="Proteomes" id="UP000317171"/>
    </source>
</evidence>
<keyword evidence="20" id="KW-1185">Reference proteome</keyword>
<dbReference type="FunFam" id="3.40.50.300:FF:000006">
    <property type="entry name" value="DNA-binding transcriptional regulator NtrC"/>
    <property type="match status" value="1"/>
</dbReference>
<dbReference type="PROSITE" id="PS50110">
    <property type="entry name" value="RESPONSE_REGULATORY"/>
    <property type="match status" value="1"/>
</dbReference>
<dbReference type="PANTHER" id="PTHR32071:SF95">
    <property type="entry name" value="DNA-BINDING TRANSCRIPTIONAL REGULATOR NTRC"/>
    <property type="match status" value="1"/>
</dbReference>
<proteinExistence type="predicted"/>
<evidence type="ECO:0000256" key="8">
    <source>
        <dbReference type="ARBA" id="ARBA00023012"/>
    </source>
</evidence>
<dbReference type="Gene3D" id="3.40.50.2300">
    <property type="match status" value="1"/>
</dbReference>
<dbReference type="InterPro" id="IPR002078">
    <property type="entry name" value="Sigma_54_int"/>
</dbReference>
<evidence type="ECO:0000259" key="18">
    <source>
        <dbReference type="PROSITE" id="PS50110"/>
    </source>
</evidence>
<dbReference type="SMART" id="SM00448">
    <property type="entry name" value="REC"/>
    <property type="match status" value="1"/>
</dbReference>
<dbReference type="InterPro" id="IPR003593">
    <property type="entry name" value="AAA+_ATPase"/>
</dbReference>
<dbReference type="SUPFAM" id="SSF52540">
    <property type="entry name" value="P-loop containing nucleoside triphosphate hydrolases"/>
    <property type="match status" value="1"/>
</dbReference>
<dbReference type="SMART" id="SM00382">
    <property type="entry name" value="AAA"/>
    <property type="match status" value="1"/>
</dbReference>
<feature type="domain" description="Response regulatory" evidence="18">
    <location>
        <begin position="3"/>
        <end position="117"/>
    </location>
</feature>
<keyword evidence="9" id="KW-0805">Transcription regulation</keyword>
<protein>
    <recommendedName>
        <fullName evidence="2">DNA-binding transcriptional regulator NtrC</fullName>
    </recommendedName>
    <alternativeName>
        <fullName evidence="14">Nitrogen regulation protein NR(I)</fullName>
    </alternativeName>
    <alternativeName>
        <fullName evidence="15">Nitrogen regulator I</fullName>
    </alternativeName>
</protein>
<dbReference type="Pfam" id="PF00158">
    <property type="entry name" value="Sigma54_activat"/>
    <property type="match status" value="1"/>
</dbReference>
<dbReference type="InterPro" id="IPR002197">
    <property type="entry name" value="HTH_Fis"/>
</dbReference>
<dbReference type="AlphaFoldDB" id="A0A517RCW2"/>
<keyword evidence="13" id="KW-0535">Nitrogen fixation</keyword>
<evidence type="ECO:0000256" key="6">
    <source>
        <dbReference type="ARBA" id="ARBA00022741"/>
    </source>
</evidence>
<feature type="modified residue" description="4-aspartylphosphate" evidence="16">
    <location>
        <position position="52"/>
    </location>
</feature>
<feature type="domain" description="Sigma-54 factor interaction" evidence="17">
    <location>
        <begin position="142"/>
        <end position="372"/>
    </location>
</feature>
<dbReference type="GO" id="GO:0043565">
    <property type="term" value="F:sequence-specific DNA binding"/>
    <property type="evidence" value="ECO:0007669"/>
    <property type="project" value="InterPro"/>
</dbReference>
<dbReference type="Pfam" id="PF02954">
    <property type="entry name" value="HTH_8"/>
    <property type="match status" value="1"/>
</dbReference>